<comment type="caution">
    <text evidence="1">The sequence shown here is derived from an EMBL/GenBank/DDBJ whole genome shotgun (WGS) entry which is preliminary data.</text>
</comment>
<gene>
    <name evidence="1" type="ORF">PROFUN_09608</name>
</gene>
<dbReference type="Proteomes" id="UP000241769">
    <property type="component" value="Unassembled WGS sequence"/>
</dbReference>
<dbReference type="AlphaFoldDB" id="A0A2P6MNS9"/>
<proteinExistence type="predicted"/>
<keyword evidence="2" id="KW-1185">Reference proteome</keyword>
<dbReference type="InParanoid" id="A0A2P6MNS9"/>
<accession>A0A2P6MNS9</accession>
<protein>
    <submittedName>
        <fullName evidence="1">Uncharacterized protein</fullName>
    </submittedName>
</protein>
<sequence length="106" mass="12299">MGYKRPKDSTLALQIFLQQMRMRCWADIIGWSILHPSSKLNSFFSSSQYSNIEQAGTTKEAHFHQRCPNPSIHLLSCVSLGRYVPQTDCCWDILSQLLEPLRIKYH</sequence>
<dbReference type="EMBL" id="MDYQ01000613">
    <property type="protein sequence ID" value="PRP73378.1"/>
    <property type="molecule type" value="Genomic_DNA"/>
</dbReference>
<evidence type="ECO:0000313" key="1">
    <source>
        <dbReference type="EMBL" id="PRP73378.1"/>
    </source>
</evidence>
<reference evidence="1 2" key="1">
    <citation type="journal article" date="2018" name="Genome Biol. Evol.">
        <title>Multiple Roots of Fruiting Body Formation in Amoebozoa.</title>
        <authorList>
            <person name="Hillmann F."/>
            <person name="Forbes G."/>
            <person name="Novohradska S."/>
            <person name="Ferling I."/>
            <person name="Riege K."/>
            <person name="Groth M."/>
            <person name="Westermann M."/>
            <person name="Marz M."/>
            <person name="Spaller T."/>
            <person name="Winckler T."/>
            <person name="Schaap P."/>
            <person name="Glockner G."/>
        </authorList>
    </citation>
    <scope>NUCLEOTIDE SEQUENCE [LARGE SCALE GENOMIC DNA]</scope>
    <source>
        <strain evidence="1 2">Jena</strain>
    </source>
</reference>
<evidence type="ECO:0000313" key="2">
    <source>
        <dbReference type="Proteomes" id="UP000241769"/>
    </source>
</evidence>
<organism evidence="1 2">
    <name type="scientific">Planoprotostelium fungivorum</name>
    <dbReference type="NCBI Taxonomy" id="1890364"/>
    <lineage>
        <taxon>Eukaryota</taxon>
        <taxon>Amoebozoa</taxon>
        <taxon>Evosea</taxon>
        <taxon>Variosea</taxon>
        <taxon>Cavosteliida</taxon>
        <taxon>Cavosteliaceae</taxon>
        <taxon>Planoprotostelium</taxon>
    </lineage>
</organism>
<name>A0A2P6MNS9_9EUKA</name>